<comment type="catalytic activity">
    <reaction evidence="14">
        <text>beta-D-fructose 6-phosphate + ATP = beta-D-fructose 1,6-bisphosphate + ADP + H(+)</text>
        <dbReference type="Rhea" id="RHEA:16109"/>
        <dbReference type="ChEBI" id="CHEBI:15378"/>
        <dbReference type="ChEBI" id="CHEBI:30616"/>
        <dbReference type="ChEBI" id="CHEBI:32966"/>
        <dbReference type="ChEBI" id="CHEBI:57634"/>
        <dbReference type="ChEBI" id="CHEBI:456216"/>
        <dbReference type="EC" id="2.7.1.11"/>
    </reaction>
</comment>
<comment type="cofactor">
    <cofactor evidence="1">
        <name>Mg(2+)</name>
        <dbReference type="ChEBI" id="CHEBI:18420"/>
    </cofactor>
</comment>
<evidence type="ECO:0000313" key="17">
    <source>
        <dbReference type="Proteomes" id="UP000664904"/>
    </source>
</evidence>
<sequence>MERKCRVALLTSGGDSPGMNAAIRAVTLACEQHHYECIGFYHGYNGLMDDQAVNLTSELVNPYLQQGGTLLKSARCKSMLLPEGPKQAANTLNKHNIDALIVIGGDGSFRGMQALSHHWSGQLIGLPGTIDNDLAHSDKTIGFATAVQTATEAIDKIRDTANAFERVFIVEVMGRHSGHIAFNVGLATGAESILSFENFDPEKAQAYVEKLAVQIQQQQNNKHSSFLIILAENLWPDGPSGLQQALKQTANIDSGVCILGHIQRGGSPVVEDRLLASKLGLAAVQAIAEKQHLVMLGEVGGNLIATPIENTIQDPKPVSMYWLNAHEEALKGF</sequence>
<evidence type="ECO:0000256" key="9">
    <source>
        <dbReference type="ARBA" id="ARBA00022777"/>
    </source>
</evidence>
<keyword evidence="8" id="KW-0547">Nucleotide-binding</keyword>
<evidence type="ECO:0000256" key="5">
    <source>
        <dbReference type="ARBA" id="ARBA00022490"/>
    </source>
</evidence>
<evidence type="ECO:0000256" key="10">
    <source>
        <dbReference type="ARBA" id="ARBA00022840"/>
    </source>
</evidence>
<organism evidence="16 17">
    <name type="scientific">Pseudoalteromonas xiamenensis</name>
    <dbReference type="NCBI Taxonomy" id="882626"/>
    <lineage>
        <taxon>Bacteria</taxon>
        <taxon>Pseudomonadati</taxon>
        <taxon>Pseudomonadota</taxon>
        <taxon>Gammaproteobacteria</taxon>
        <taxon>Alteromonadales</taxon>
        <taxon>Pseudoalteromonadaceae</taxon>
        <taxon>Pseudoalteromonas</taxon>
    </lineage>
</organism>
<accession>A0A975DL34</accession>
<comment type="similarity">
    <text evidence="13">Belongs to the phosphofructokinase type A (PFKA) family.</text>
</comment>
<dbReference type="Gene3D" id="3.40.50.450">
    <property type="match status" value="1"/>
</dbReference>
<keyword evidence="9" id="KW-0418">Kinase</keyword>
<dbReference type="GO" id="GO:0070095">
    <property type="term" value="F:fructose-6-phosphate binding"/>
    <property type="evidence" value="ECO:0007669"/>
    <property type="project" value="TreeGrafter"/>
</dbReference>
<keyword evidence="6 16" id="KW-0808">Transferase</keyword>
<dbReference type="GO" id="GO:0006002">
    <property type="term" value="P:fructose 6-phosphate metabolic process"/>
    <property type="evidence" value="ECO:0007669"/>
    <property type="project" value="InterPro"/>
</dbReference>
<name>A0A975DL34_9GAMM</name>
<gene>
    <name evidence="16" type="ORF">J5O05_05830</name>
</gene>
<comment type="subcellular location">
    <subcellularLocation>
        <location evidence="2">Cytoplasm</location>
    </subcellularLocation>
</comment>
<dbReference type="NCBIfam" id="NF002872">
    <property type="entry name" value="PRK03202.1"/>
    <property type="match status" value="1"/>
</dbReference>
<dbReference type="GO" id="GO:0048029">
    <property type="term" value="F:monosaccharide binding"/>
    <property type="evidence" value="ECO:0007669"/>
    <property type="project" value="TreeGrafter"/>
</dbReference>
<dbReference type="KEGG" id="pxi:J5O05_05830"/>
<dbReference type="GO" id="GO:0005945">
    <property type="term" value="C:6-phosphofructokinase complex"/>
    <property type="evidence" value="ECO:0007669"/>
    <property type="project" value="TreeGrafter"/>
</dbReference>
<feature type="domain" description="Phosphofructokinase" evidence="15">
    <location>
        <begin position="6"/>
        <end position="287"/>
    </location>
</feature>
<evidence type="ECO:0000256" key="11">
    <source>
        <dbReference type="ARBA" id="ARBA00022842"/>
    </source>
</evidence>
<dbReference type="Gene3D" id="3.40.50.460">
    <property type="entry name" value="Phosphofructokinase domain"/>
    <property type="match status" value="1"/>
</dbReference>
<dbReference type="EMBL" id="CP072133">
    <property type="protein sequence ID" value="QTH72366.1"/>
    <property type="molecule type" value="Genomic_DNA"/>
</dbReference>
<evidence type="ECO:0000256" key="12">
    <source>
        <dbReference type="ARBA" id="ARBA00023152"/>
    </source>
</evidence>
<proteinExistence type="inferred from homology"/>
<evidence type="ECO:0000256" key="2">
    <source>
        <dbReference type="ARBA" id="ARBA00004496"/>
    </source>
</evidence>
<keyword evidence="7" id="KW-0479">Metal-binding</keyword>
<keyword evidence="11" id="KW-0460">Magnesium</keyword>
<evidence type="ECO:0000256" key="7">
    <source>
        <dbReference type="ARBA" id="ARBA00022723"/>
    </source>
</evidence>
<evidence type="ECO:0000313" key="16">
    <source>
        <dbReference type="EMBL" id="QTH72366.1"/>
    </source>
</evidence>
<dbReference type="Proteomes" id="UP000664904">
    <property type="component" value="Chromosome"/>
</dbReference>
<dbReference type="PIRSF" id="PIRSF000532">
    <property type="entry name" value="ATP_PFK_prok"/>
    <property type="match status" value="1"/>
</dbReference>
<dbReference type="GO" id="GO:0030388">
    <property type="term" value="P:fructose 1,6-bisphosphate metabolic process"/>
    <property type="evidence" value="ECO:0007669"/>
    <property type="project" value="TreeGrafter"/>
</dbReference>
<dbReference type="InterPro" id="IPR035966">
    <property type="entry name" value="PKF_sf"/>
</dbReference>
<evidence type="ECO:0000256" key="3">
    <source>
        <dbReference type="ARBA" id="ARBA00004679"/>
    </source>
</evidence>
<dbReference type="Pfam" id="PF00365">
    <property type="entry name" value="PFK"/>
    <property type="match status" value="1"/>
</dbReference>
<keyword evidence="12" id="KW-0324">Glycolysis</keyword>
<dbReference type="GO" id="GO:0042802">
    <property type="term" value="F:identical protein binding"/>
    <property type="evidence" value="ECO:0007669"/>
    <property type="project" value="TreeGrafter"/>
</dbReference>
<keyword evidence="10" id="KW-0067">ATP-binding</keyword>
<dbReference type="InterPro" id="IPR022953">
    <property type="entry name" value="ATP_PFK"/>
</dbReference>
<keyword evidence="17" id="KW-1185">Reference proteome</keyword>
<evidence type="ECO:0000259" key="15">
    <source>
        <dbReference type="Pfam" id="PF00365"/>
    </source>
</evidence>
<evidence type="ECO:0000256" key="6">
    <source>
        <dbReference type="ARBA" id="ARBA00022679"/>
    </source>
</evidence>
<dbReference type="AlphaFoldDB" id="A0A975DL34"/>
<evidence type="ECO:0000256" key="8">
    <source>
        <dbReference type="ARBA" id="ARBA00022741"/>
    </source>
</evidence>
<dbReference type="RefSeq" id="WP_208843991.1">
    <property type="nucleotide sequence ID" value="NZ_CP072133.1"/>
</dbReference>
<dbReference type="PANTHER" id="PTHR13697">
    <property type="entry name" value="PHOSPHOFRUCTOKINASE"/>
    <property type="match status" value="1"/>
</dbReference>
<dbReference type="GO" id="GO:0003872">
    <property type="term" value="F:6-phosphofructokinase activity"/>
    <property type="evidence" value="ECO:0007669"/>
    <property type="project" value="UniProtKB-EC"/>
</dbReference>
<evidence type="ECO:0000256" key="14">
    <source>
        <dbReference type="ARBA" id="ARBA00048070"/>
    </source>
</evidence>
<dbReference type="SUPFAM" id="SSF53784">
    <property type="entry name" value="Phosphofructokinase"/>
    <property type="match status" value="1"/>
</dbReference>
<dbReference type="FunFam" id="3.40.50.460:FF:000002">
    <property type="entry name" value="ATP-dependent 6-phosphofructokinase"/>
    <property type="match status" value="1"/>
</dbReference>
<comment type="pathway">
    <text evidence="3">Carbohydrate degradation; glycolysis; D-glyceraldehyde 3-phosphate and glycerone phosphate from D-glucose: step 3/4.</text>
</comment>
<dbReference type="InterPro" id="IPR000023">
    <property type="entry name" value="Phosphofructokinase_dom"/>
</dbReference>
<dbReference type="GO" id="GO:0061621">
    <property type="term" value="P:canonical glycolysis"/>
    <property type="evidence" value="ECO:0007669"/>
    <property type="project" value="TreeGrafter"/>
</dbReference>
<dbReference type="GO" id="GO:0005524">
    <property type="term" value="F:ATP binding"/>
    <property type="evidence" value="ECO:0007669"/>
    <property type="project" value="UniProtKB-KW"/>
</dbReference>
<evidence type="ECO:0000256" key="13">
    <source>
        <dbReference type="ARBA" id="ARBA00038478"/>
    </source>
</evidence>
<keyword evidence="5" id="KW-0963">Cytoplasm</keyword>
<reference evidence="16" key="1">
    <citation type="submission" date="2021-03" db="EMBL/GenBank/DDBJ databases">
        <title>Complete Genome of Pseudoalteromonas xiamenensis STKMTI.2, a new potential marine bacterium producing anti-Vibrio compounds.</title>
        <authorList>
            <person name="Handayani D.P."/>
            <person name="Isnansetyo A."/>
            <person name="Istiqomah I."/>
            <person name="Jumina J."/>
        </authorList>
    </citation>
    <scope>NUCLEOTIDE SEQUENCE</scope>
    <source>
        <strain evidence="16">STKMTI.2</strain>
    </source>
</reference>
<dbReference type="PRINTS" id="PR00476">
    <property type="entry name" value="PHFRCTKINASE"/>
</dbReference>
<dbReference type="GO" id="GO:0016208">
    <property type="term" value="F:AMP binding"/>
    <property type="evidence" value="ECO:0007669"/>
    <property type="project" value="TreeGrafter"/>
</dbReference>
<dbReference type="EC" id="2.7.1.11" evidence="4"/>
<dbReference type="PANTHER" id="PTHR13697:SF4">
    <property type="entry name" value="ATP-DEPENDENT 6-PHOSPHOFRUCTOKINASE"/>
    <property type="match status" value="1"/>
</dbReference>
<protein>
    <recommendedName>
        <fullName evidence="4">6-phosphofructokinase</fullName>
        <ecNumber evidence="4">2.7.1.11</ecNumber>
    </recommendedName>
</protein>
<dbReference type="InterPro" id="IPR012003">
    <property type="entry name" value="ATP_PFK_prok-type"/>
</dbReference>
<evidence type="ECO:0000256" key="1">
    <source>
        <dbReference type="ARBA" id="ARBA00001946"/>
    </source>
</evidence>
<evidence type="ECO:0000256" key="4">
    <source>
        <dbReference type="ARBA" id="ARBA00012055"/>
    </source>
</evidence>
<dbReference type="GO" id="GO:0046872">
    <property type="term" value="F:metal ion binding"/>
    <property type="evidence" value="ECO:0007669"/>
    <property type="project" value="UniProtKB-KW"/>
</dbReference>